<dbReference type="PANTHER" id="PTHR43664">
    <property type="entry name" value="MONOAMINE OXIDASE-RELATED"/>
    <property type="match status" value="1"/>
</dbReference>
<evidence type="ECO:0000313" key="3">
    <source>
        <dbReference type="EMBL" id="SVB67419.1"/>
    </source>
</evidence>
<proteinExistence type="predicted"/>
<dbReference type="InterPro" id="IPR052342">
    <property type="entry name" value="MCH/BMMD"/>
</dbReference>
<dbReference type="Gene3D" id="3.10.129.10">
    <property type="entry name" value="Hotdog Thioesterase"/>
    <property type="match status" value="1"/>
</dbReference>
<evidence type="ECO:0000256" key="1">
    <source>
        <dbReference type="SAM" id="MobiDB-lite"/>
    </source>
</evidence>
<evidence type="ECO:0000259" key="2">
    <source>
        <dbReference type="Pfam" id="PF01575"/>
    </source>
</evidence>
<gene>
    <name evidence="3" type="ORF">METZ01_LOCUS220273</name>
</gene>
<dbReference type="PANTHER" id="PTHR43664:SF1">
    <property type="entry name" value="BETA-METHYLMALYL-COA DEHYDRATASE"/>
    <property type="match status" value="1"/>
</dbReference>
<feature type="non-terminal residue" evidence="3">
    <location>
        <position position="100"/>
    </location>
</feature>
<feature type="region of interest" description="Disordered" evidence="1">
    <location>
        <begin position="79"/>
        <end position="100"/>
    </location>
</feature>
<dbReference type="SUPFAM" id="SSF54637">
    <property type="entry name" value="Thioesterase/thiol ester dehydrase-isomerase"/>
    <property type="match status" value="1"/>
</dbReference>
<dbReference type="CDD" id="cd03454">
    <property type="entry name" value="YdeM"/>
    <property type="match status" value="1"/>
</dbReference>
<dbReference type="AlphaFoldDB" id="A0A382FXT5"/>
<dbReference type="EMBL" id="UINC01052277">
    <property type="protein sequence ID" value="SVB67419.1"/>
    <property type="molecule type" value="Genomic_DNA"/>
</dbReference>
<dbReference type="Pfam" id="PF01575">
    <property type="entry name" value="MaoC_dehydratas"/>
    <property type="match status" value="1"/>
</dbReference>
<sequence>MKKTYFEDFKVGQVIELGSCTVTKEEIIAFARDFDPQPFHIDEEAAERSIYGGLIASGWHTGSLLMRLIFEGLLSNAASMGSPGQDELRWLKPVRPGDTL</sequence>
<dbReference type="InterPro" id="IPR029069">
    <property type="entry name" value="HotDog_dom_sf"/>
</dbReference>
<protein>
    <recommendedName>
        <fullName evidence="2">MaoC-like domain-containing protein</fullName>
    </recommendedName>
</protein>
<accession>A0A382FXT5</accession>
<dbReference type="InterPro" id="IPR002539">
    <property type="entry name" value="MaoC-like_dom"/>
</dbReference>
<reference evidence="3" key="1">
    <citation type="submission" date="2018-05" db="EMBL/GenBank/DDBJ databases">
        <authorList>
            <person name="Lanie J.A."/>
            <person name="Ng W.-L."/>
            <person name="Kazmierczak K.M."/>
            <person name="Andrzejewski T.M."/>
            <person name="Davidsen T.M."/>
            <person name="Wayne K.J."/>
            <person name="Tettelin H."/>
            <person name="Glass J.I."/>
            <person name="Rusch D."/>
            <person name="Podicherti R."/>
            <person name="Tsui H.-C.T."/>
            <person name="Winkler M.E."/>
        </authorList>
    </citation>
    <scope>NUCLEOTIDE SEQUENCE</scope>
</reference>
<name>A0A382FXT5_9ZZZZ</name>
<organism evidence="3">
    <name type="scientific">marine metagenome</name>
    <dbReference type="NCBI Taxonomy" id="408172"/>
    <lineage>
        <taxon>unclassified sequences</taxon>
        <taxon>metagenomes</taxon>
        <taxon>ecological metagenomes</taxon>
    </lineage>
</organism>
<feature type="domain" description="MaoC-like" evidence="2">
    <location>
        <begin position="12"/>
        <end position="100"/>
    </location>
</feature>